<evidence type="ECO:0008006" key="6">
    <source>
        <dbReference type="Google" id="ProtNLM"/>
    </source>
</evidence>
<sequence>MLPVPEIPGFYYDNQKKKYFKITATHTNTTSVYNADRVKQEKEAAQEAEEQRREEEAMRPLLKRRRRVSDSSNGLFNYRLRMQMGLLKLEAPRRDGDLSVWASVLCEERIITASRDKKLSGLETAPGLGGCFTFAPNQGLRWYSQPPYDSFYEVRNTASRTVKLPGMENRMTSSAIMPEGKGVLVASGQTYATVSLDKSGHPNIDSVVTIPDAGCIWACTTHEFGLTAIGGSHKSGKRGLLSLTSSVAPSLLIRPESDVLALEYIDRNTLLAGSRNGKIQIYDNRRNLEKDIAHEAALVSHVSSITHMRKLSNDHYILVNGLGNQAVLHDLRYCRPMTGHQRGSKPKSPTQPVLTYKNFNKSTIKLGFDVDHSEELVALAGEDNKIRLYSISSAELIKTLDLEDEVLSIKFSKDEFDNCRDLYATSGRRIYRFHTNPPSEDNMDLDD</sequence>
<dbReference type="Proteomes" id="UP000283090">
    <property type="component" value="Unassembled WGS sequence"/>
</dbReference>
<protein>
    <recommendedName>
        <fullName evidence="6">DUF2415 domain-containing protein</fullName>
    </recommendedName>
</protein>
<evidence type="ECO:0000313" key="4">
    <source>
        <dbReference type="EMBL" id="RVD83368.1"/>
    </source>
</evidence>
<dbReference type="Gene3D" id="2.130.10.10">
    <property type="entry name" value="YVTN repeat-like/Quinoprotein amine dehydrogenase"/>
    <property type="match status" value="1"/>
</dbReference>
<dbReference type="PANTHER" id="PTHR44472">
    <property type="entry name" value="DDB1- AND CUL4-ASSOCIATED FACTOR 4-RELATED"/>
    <property type="match status" value="1"/>
</dbReference>
<evidence type="ECO:0000256" key="1">
    <source>
        <dbReference type="ARBA" id="ARBA00022574"/>
    </source>
</evidence>
<name>A0A436ZWL4_ARTFL</name>
<evidence type="ECO:0000313" key="5">
    <source>
        <dbReference type="Proteomes" id="UP000283090"/>
    </source>
</evidence>
<keyword evidence="1" id="KW-0853">WD repeat</keyword>
<dbReference type="GO" id="GO:0080008">
    <property type="term" value="C:Cul4-RING E3 ubiquitin ligase complex"/>
    <property type="evidence" value="ECO:0007669"/>
    <property type="project" value="TreeGrafter"/>
</dbReference>
<feature type="coiled-coil region" evidence="3">
    <location>
        <begin position="35"/>
        <end position="65"/>
    </location>
</feature>
<dbReference type="AlphaFoldDB" id="A0A436ZWL4"/>
<dbReference type="EMBL" id="SAEB01000009">
    <property type="protein sequence ID" value="RVD83368.1"/>
    <property type="molecule type" value="Genomic_DNA"/>
</dbReference>
<organism evidence="4 5">
    <name type="scientific">Arthrobotrys flagrans</name>
    <name type="common">Nematode-trapping fungus</name>
    <name type="synonym">Trichothecium flagrans</name>
    <dbReference type="NCBI Taxonomy" id="97331"/>
    <lineage>
        <taxon>Eukaryota</taxon>
        <taxon>Fungi</taxon>
        <taxon>Dikarya</taxon>
        <taxon>Ascomycota</taxon>
        <taxon>Pezizomycotina</taxon>
        <taxon>Orbiliomycetes</taxon>
        <taxon>Orbiliales</taxon>
        <taxon>Orbiliaceae</taxon>
        <taxon>Arthrobotrys</taxon>
    </lineage>
</organism>
<keyword evidence="2" id="KW-0677">Repeat</keyword>
<dbReference type="InterPro" id="IPR015943">
    <property type="entry name" value="WD40/YVTN_repeat-like_dom_sf"/>
</dbReference>
<accession>A0A436ZWL4</accession>
<reference evidence="4 5" key="1">
    <citation type="submission" date="2019-01" db="EMBL/GenBank/DDBJ databases">
        <title>Intercellular communication is required for trap formation in the nematode-trapping fungus Duddingtonia flagrans.</title>
        <authorList>
            <person name="Youssar L."/>
            <person name="Wernet V."/>
            <person name="Hensel N."/>
            <person name="Hildebrandt H.-G."/>
            <person name="Fischer R."/>
        </authorList>
    </citation>
    <scope>NUCLEOTIDE SEQUENCE [LARGE SCALE GENOMIC DNA]</scope>
    <source>
        <strain evidence="4 5">CBS H-5679</strain>
    </source>
</reference>
<dbReference type="InterPro" id="IPR036322">
    <property type="entry name" value="WD40_repeat_dom_sf"/>
</dbReference>
<comment type="caution">
    <text evidence="4">The sequence shown here is derived from an EMBL/GenBank/DDBJ whole genome shotgun (WGS) entry which is preliminary data.</text>
</comment>
<dbReference type="InterPro" id="IPR052254">
    <property type="entry name" value="CUL4-DDB1_E3_ligase_receptor"/>
</dbReference>
<dbReference type="PANTHER" id="PTHR44472:SF1">
    <property type="entry name" value="DDB1 AND CUL4 ASSOCIATED FACTOR 4"/>
    <property type="match status" value="1"/>
</dbReference>
<dbReference type="STRING" id="97331.A0A436ZWL4"/>
<evidence type="ECO:0000256" key="3">
    <source>
        <dbReference type="SAM" id="Coils"/>
    </source>
</evidence>
<keyword evidence="3" id="KW-0175">Coiled coil</keyword>
<dbReference type="SUPFAM" id="SSF50978">
    <property type="entry name" value="WD40 repeat-like"/>
    <property type="match status" value="1"/>
</dbReference>
<evidence type="ECO:0000256" key="2">
    <source>
        <dbReference type="ARBA" id="ARBA00022737"/>
    </source>
</evidence>
<keyword evidence="5" id="KW-1185">Reference proteome</keyword>
<dbReference type="GeneID" id="93590068"/>
<proteinExistence type="predicted"/>
<gene>
    <name evidence="4" type="ORF">DFL_007757</name>
</gene>
<dbReference type="OrthoDB" id="128867at2759"/>
<dbReference type="VEuPathDB" id="FungiDB:DFL_007757"/>
<dbReference type="RefSeq" id="XP_067488912.1">
    <property type="nucleotide sequence ID" value="XM_067637390.1"/>
</dbReference>